<evidence type="ECO:0000313" key="3">
    <source>
        <dbReference type="Proteomes" id="UP000829720"/>
    </source>
</evidence>
<dbReference type="Proteomes" id="UP000829720">
    <property type="component" value="Unassembled WGS sequence"/>
</dbReference>
<proteinExistence type="predicted"/>
<comment type="caution">
    <text evidence="2">The sequence shown here is derived from an EMBL/GenBank/DDBJ whole genome shotgun (WGS) entry which is preliminary data.</text>
</comment>
<dbReference type="AlphaFoldDB" id="A0A8T3D7E4"/>
<reference evidence="2" key="1">
    <citation type="submission" date="2021-01" db="EMBL/GenBank/DDBJ databases">
        <authorList>
            <person name="Zahm M."/>
            <person name="Roques C."/>
            <person name="Cabau C."/>
            <person name="Klopp C."/>
            <person name="Donnadieu C."/>
            <person name="Jouanno E."/>
            <person name="Lampietro C."/>
            <person name="Louis A."/>
            <person name="Herpin A."/>
            <person name="Echchiki A."/>
            <person name="Berthelot C."/>
            <person name="Parey E."/>
            <person name="Roest-Crollius H."/>
            <person name="Braasch I."/>
            <person name="Postlethwait J."/>
            <person name="Bobe J."/>
            <person name="Montfort J."/>
            <person name="Bouchez O."/>
            <person name="Begum T."/>
            <person name="Mejri S."/>
            <person name="Adams A."/>
            <person name="Chen W.-J."/>
            <person name="Guiguen Y."/>
        </authorList>
    </citation>
    <scope>NUCLEOTIDE SEQUENCE</scope>
    <source>
        <tissue evidence="2">Blood</tissue>
    </source>
</reference>
<organism evidence="2 3">
    <name type="scientific">Albula goreensis</name>
    <dbReference type="NCBI Taxonomy" id="1534307"/>
    <lineage>
        <taxon>Eukaryota</taxon>
        <taxon>Metazoa</taxon>
        <taxon>Chordata</taxon>
        <taxon>Craniata</taxon>
        <taxon>Vertebrata</taxon>
        <taxon>Euteleostomi</taxon>
        <taxon>Actinopterygii</taxon>
        <taxon>Neopterygii</taxon>
        <taxon>Teleostei</taxon>
        <taxon>Albuliformes</taxon>
        <taxon>Albulidae</taxon>
        <taxon>Albula</taxon>
    </lineage>
</organism>
<gene>
    <name evidence="2" type="ORF">AGOR_G00150290</name>
</gene>
<sequence>MKTANNGTTRISVFQRLLTWLSAVPNNLQKRIRCLGQHSDPDGEEELPKLSVEETQPDARTASSTVRPWL</sequence>
<feature type="region of interest" description="Disordered" evidence="1">
    <location>
        <begin position="36"/>
        <end position="70"/>
    </location>
</feature>
<feature type="compositionally biased region" description="Polar residues" evidence="1">
    <location>
        <begin position="61"/>
        <end position="70"/>
    </location>
</feature>
<keyword evidence="3" id="KW-1185">Reference proteome</keyword>
<evidence type="ECO:0000313" key="2">
    <source>
        <dbReference type="EMBL" id="KAI1892080.1"/>
    </source>
</evidence>
<dbReference type="EMBL" id="JAERUA010000013">
    <property type="protein sequence ID" value="KAI1892080.1"/>
    <property type="molecule type" value="Genomic_DNA"/>
</dbReference>
<name>A0A8T3D7E4_9TELE</name>
<accession>A0A8T3D7E4</accession>
<evidence type="ECO:0000256" key="1">
    <source>
        <dbReference type="SAM" id="MobiDB-lite"/>
    </source>
</evidence>
<protein>
    <submittedName>
        <fullName evidence="2">Uncharacterized protein</fullName>
    </submittedName>
</protein>